<dbReference type="Pfam" id="PF00750">
    <property type="entry name" value="tRNA-synt_1d"/>
    <property type="match status" value="1"/>
</dbReference>
<dbReference type="InterPro" id="IPR005148">
    <property type="entry name" value="Arg-tRNA-synth_N"/>
</dbReference>
<keyword evidence="3 8" id="KW-0547">Nucleotide-binding</keyword>
<dbReference type="SUPFAM" id="SSF47323">
    <property type="entry name" value="Anticodon-binding domain of a subclass of class I aminoacyl-tRNA synthetases"/>
    <property type="match status" value="1"/>
</dbReference>
<gene>
    <name evidence="8 12" type="primary">argS</name>
    <name evidence="12" type="ORF">COW81_00005</name>
</gene>
<evidence type="ECO:0000259" key="11">
    <source>
        <dbReference type="SMART" id="SM01016"/>
    </source>
</evidence>
<dbReference type="GO" id="GO:0005524">
    <property type="term" value="F:ATP binding"/>
    <property type="evidence" value="ECO:0007669"/>
    <property type="project" value="UniProtKB-UniRule"/>
</dbReference>
<dbReference type="Pfam" id="PF05746">
    <property type="entry name" value="DALR_1"/>
    <property type="match status" value="1"/>
</dbReference>
<comment type="subcellular location">
    <subcellularLocation>
        <location evidence="8">Cytoplasm</location>
    </subcellularLocation>
</comment>
<comment type="caution">
    <text evidence="12">The sequence shown here is derived from an EMBL/GenBank/DDBJ whole genome shotgun (WGS) entry which is preliminary data.</text>
</comment>
<evidence type="ECO:0000256" key="5">
    <source>
        <dbReference type="ARBA" id="ARBA00022917"/>
    </source>
</evidence>
<dbReference type="SMART" id="SM01016">
    <property type="entry name" value="Arg_tRNA_synt_N"/>
    <property type="match status" value="1"/>
</dbReference>
<dbReference type="PANTHER" id="PTHR11956:SF5">
    <property type="entry name" value="ARGININE--TRNA LIGASE, CYTOPLASMIC"/>
    <property type="match status" value="1"/>
</dbReference>
<protein>
    <recommendedName>
        <fullName evidence="8">Arginine--tRNA ligase</fullName>
        <ecNumber evidence="8">6.1.1.19</ecNumber>
    </recommendedName>
    <alternativeName>
        <fullName evidence="8">Arginyl-tRNA synthetase</fullName>
        <shortName evidence="8">ArgRS</shortName>
    </alternativeName>
</protein>
<dbReference type="InterPro" id="IPR001278">
    <property type="entry name" value="Arg-tRNA-ligase"/>
</dbReference>
<keyword evidence="8" id="KW-0963">Cytoplasm</keyword>
<feature type="domain" description="DALR anticodon binding" evidence="10">
    <location>
        <begin position="441"/>
        <end position="545"/>
    </location>
</feature>
<dbReference type="SUPFAM" id="SSF55190">
    <property type="entry name" value="Arginyl-tRNA synthetase (ArgRS), N-terminal 'additional' domain"/>
    <property type="match status" value="1"/>
</dbReference>
<dbReference type="SMART" id="SM00836">
    <property type="entry name" value="DALR_1"/>
    <property type="match status" value="1"/>
</dbReference>
<evidence type="ECO:0000256" key="8">
    <source>
        <dbReference type="HAMAP-Rule" id="MF_00123"/>
    </source>
</evidence>
<dbReference type="Pfam" id="PF03485">
    <property type="entry name" value="Arg_tRNA_synt_N"/>
    <property type="match status" value="1"/>
</dbReference>
<feature type="short sequence motif" description="'HIGH' region" evidence="8">
    <location>
        <begin position="122"/>
        <end position="132"/>
    </location>
</feature>
<dbReference type="Gene3D" id="3.30.1360.70">
    <property type="entry name" value="Arginyl tRNA synthetase N-terminal domain"/>
    <property type="match status" value="1"/>
</dbReference>
<comment type="catalytic activity">
    <reaction evidence="7 8">
        <text>tRNA(Arg) + L-arginine + ATP = L-arginyl-tRNA(Arg) + AMP + diphosphate</text>
        <dbReference type="Rhea" id="RHEA:20301"/>
        <dbReference type="Rhea" id="RHEA-COMP:9658"/>
        <dbReference type="Rhea" id="RHEA-COMP:9673"/>
        <dbReference type="ChEBI" id="CHEBI:30616"/>
        <dbReference type="ChEBI" id="CHEBI:32682"/>
        <dbReference type="ChEBI" id="CHEBI:33019"/>
        <dbReference type="ChEBI" id="CHEBI:78442"/>
        <dbReference type="ChEBI" id="CHEBI:78513"/>
        <dbReference type="ChEBI" id="CHEBI:456215"/>
        <dbReference type="EC" id="6.1.1.19"/>
    </reaction>
</comment>
<dbReference type="Proteomes" id="UP000231143">
    <property type="component" value="Unassembled WGS sequence"/>
</dbReference>
<sequence length="545" mass="61731">MEKILQKAIQSALQSSVPTEDIKIEFPADMLLGDFSTNIALVLAKKENKNPHDLANEIVDSLKSQNIEYVEKIEVAGPGFINFFMNAEYFYNLLKRVIDESENYGKNEINKSKKIIVEFTDPNPFKEFHIGHLMSNTIGESLSRLFEYSGADVKRATYQGDVGMQIAKAIWGIQKSAVRDDTPTFLGVAYALGTRSYESDDKAKREIEDINRKIYDKSDKNINEIYEWGRNISLKSFEVLYERLGSKFDYNFFESEAAPVGLMIVKKWAKSGLFEESEGAYVFRGEQFGLHTRVFVNSQGLPTYEAKELALPDMKYEKYKYTDSFVITGNEVNDYFKVLLTVLSKINPDLASKTNHIGHGMLRMPEGKMSSRTGNIVTTEGLLDEIKVRVLDKMENKDETIADQIAVGAIKYSILKQGIGKNIIFEFDKALSFEGDSGPYIQYSAVRAKSILQKSNMDISIDSPEEIGLLEKYISRFPTVVEYAIEERAPQIITNFITVLASEFNSYYAQNQIGDNSYRLALTKAVFTVLKNGLHILGIKIPERM</sequence>
<evidence type="ECO:0000256" key="9">
    <source>
        <dbReference type="RuleBase" id="RU363038"/>
    </source>
</evidence>
<dbReference type="SUPFAM" id="SSF52374">
    <property type="entry name" value="Nucleotidylyl transferase"/>
    <property type="match status" value="1"/>
</dbReference>
<evidence type="ECO:0000256" key="3">
    <source>
        <dbReference type="ARBA" id="ARBA00022741"/>
    </source>
</evidence>
<dbReference type="Gene3D" id="1.10.730.10">
    <property type="entry name" value="Isoleucyl-tRNA Synthetase, Domain 1"/>
    <property type="match status" value="1"/>
</dbReference>
<dbReference type="HAMAP" id="MF_00123">
    <property type="entry name" value="Arg_tRNA_synth"/>
    <property type="match status" value="1"/>
</dbReference>
<evidence type="ECO:0000259" key="10">
    <source>
        <dbReference type="SMART" id="SM00836"/>
    </source>
</evidence>
<dbReference type="PRINTS" id="PR01038">
    <property type="entry name" value="TRNASYNTHARG"/>
</dbReference>
<evidence type="ECO:0000256" key="6">
    <source>
        <dbReference type="ARBA" id="ARBA00023146"/>
    </source>
</evidence>
<evidence type="ECO:0000313" key="12">
    <source>
        <dbReference type="EMBL" id="PIP87472.1"/>
    </source>
</evidence>
<evidence type="ECO:0000256" key="1">
    <source>
        <dbReference type="ARBA" id="ARBA00005594"/>
    </source>
</evidence>
<keyword evidence="6 8" id="KW-0030">Aminoacyl-tRNA synthetase</keyword>
<dbReference type="InterPro" id="IPR036695">
    <property type="entry name" value="Arg-tRNA-synth_N_sf"/>
</dbReference>
<comment type="subunit">
    <text evidence="8">Monomer.</text>
</comment>
<dbReference type="GO" id="GO:0004814">
    <property type="term" value="F:arginine-tRNA ligase activity"/>
    <property type="evidence" value="ECO:0007669"/>
    <property type="project" value="UniProtKB-UniRule"/>
</dbReference>
<feature type="domain" description="Arginyl tRNA synthetase N-terminal" evidence="11">
    <location>
        <begin position="3"/>
        <end position="85"/>
    </location>
</feature>
<dbReference type="InterPro" id="IPR008909">
    <property type="entry name" value="DALR_anticod-bd"/>
</dbReference>
<evidence type="ECO:0000313" key="13">
    <source>
        <dbReference type="Proteomes" id="UP000231143"/>
    </source>
</evidence>
<keyword evidence="5 8" id="KW-0648">Protein biosynthesis</keyword>
<name>A0A2H0DZ75_9BACT</name>
<accession>A0A2H0DZ75</accession>
<organism evidence="12 13">
    <name type="scientific">Candidatus Campbellbacteria bacterium CG22_combo_CG10-13_8_21_14_all_36_13</name>
    <dbReference type="NCBI Taxonomy" id="1974529"/>
    <lineage>
        <taxon>Bacteria</taxon>
        <taxon>Candidatus Campbelliibacteriota</taxon>
    </lineage>
</organism>
<dbReference type="InterPro" id="IPR014729">
    <property type="entry name" value="Rossmann-like_a/b/a_fold"/>
</dbReference>
<dbReference type="InterPro" id="IPR035684">
    <property type="entry name" value="ArgRS_core"/>
</dbReference>
<dbReference type="EC" id="6.1.1.19" evidence="8"/>
<dbReference type="PANTHER" id="PTHR11956">
    <property type="entry name" value="ARGINYL-TRNA SYNTHETASE"/>
    <property type="match status" value="1"/>
</dbReference>
<keyword evidence="2 8" id="KW-0436">Ligase</keyword>
<comment type="similarity">
    <text evidence="1 8 9">Belongs to the class-I aminoacyl-tRNA synthetase family.</text>
</comment>
<dbReference type="GO" id="GO:0006420">
    <property type="term" value="P:arginyl-tRNA aminoacylation"/>
    <property type="evidence" value="ECO:0007669"/>
    <property type="project" value="UniProtKB-UniRule"/>
</dbReference>
<dbReference type="EMBL" id="PCTT01000001">
    <property type="protein sequence ID" value="PIP87472.1"/>
    <property type="molecule type" value="Genomic_DNA"/>
</dbReference>
<proteinExistence type="inferred from homology"/>
<dbReference type="AlphaFoldDB" id="A0A2H0DZ75"/>
<dbReference type="GO" id="GO:0005737">
    <property type="term" value="C:cytoplasm"/>
    <property type="evidence" value="ECO:0007669"/>
    <property type="project" value="UniProtKB-SubCell"/>
</dbReference>
<evidence type="ECO:0000256" key="7">
    <source>
        <dbReference type="ARBA" id="ARBA00049339"/>
    </source>
</evidence>
<keyword evidence="4 8" id="KW-0067">ATP-binding</keyword>
<reference evidence="12 13" key="1">
    <citation type="submission" date="2017-09" db="EMBL/GenBank/DDBJ databases">
        <title>Depth-based differentiation of microbial function through sediment-hosted aquifers and enrichment of novel symbionts in the deep terrestrial subsurface.</title>
        <authorList>
            <person name="Probst A.J."/>
            <person name="Ladd B."/>
            <person name="Jarett J.K."/>
            <person name="Geller-Mcgrath D.E."/>
            <person name="Sieber C.M."/>
            <person name="Emerson J.B."/>
            <person name="Anantharaman K."/>
            <person name="Thomas B.C."/>
            <person name="Malmstrom R."/>
            <person name="Stieglmeier M."/>
            <person name="Klingl A."/>
            <person name="Woyke T."/>
            <person name="Ryan C.M."/>
            <person name="Banfield J.F."/>
        </authorList>
    </citation>
    <scope>NUCLEOTIDE SEQUENCE [LARGE SCALE GENOMIC DNA]</scope>
    <source>
        <strain evidence="12">CG22_combo_CG10-13_8_21_14_all_36_13</strain>
    </source>
</reference>
<dbReference type="InterPro" id="IPR009080">
    <property type="entry name" value="tRNAsynth_Ia_anticodon-bd"/>
</dbReference>
<evidence type="ECO:0000256" key="4">
    <source>
        <dbReference type="ARBA" id="ARBA00022840"/>
    </source>
</evidence>
<evidence type="ECO:0000256" key="2">
    <source>
        <dbReference type="ARBA" id="ARBA00022598"/>
    </source>
</evidence>
<dbReference type="Gene3D" id="3.40.50.620">
    <property type="entry name" value="HUPs"/>
    <property type="match status" value="1"/>
</dbReference>
<dbReference type="NCBIfam" id="TIGR00456">
    <property type="entry name" value="argS"/>
    <property type="match status" value="1"/>
</dbReference>